<organism evidence="1 2">
    <name type="scientific">Rhodopirellula europaea 6C</name>
    <dbReference type="NCBI Taxonomy" id="1263867"/>
    <lineage>
        <taxon>Bacteria</taxon>
        <taxon>Pseudomonadati</taxon>
        <taxon>Planctomycetota</taxon>
        <taxon>Planctomycetia</taxon>
        <taxon>Pirellulales</taxon>
        <taxon>Pirellulaceae</taxon>
        <taxon>Rhodopirellula</taxon>
    </lineage>
</organism>
<gene>
    <name evidence="1" type="ORF">RE6C_02579</name>
</gene>
<reference evidence="1" key="1">
    <citation type="submission" date="2012-11" db="EMBL/GenBank/DDBJ databases">
        <title>Permanent draft genomes of Rhodopirellula europaea strain SH398 and 6C.</title>
        <authorList>
            <person name="Richter M."/>
            <person name="Richter-Heitmann T."/>
            <person name="Frank C."/>
            <person name="Harder J."/>
            <person name="Glockner F.O."/>
        </authorList>
    </citation>
    <scope>NUCLEOTIDE SEQUENCE</scope>
    <source>
        <strain evidence="1">6C</strain>
    </source>
</reference>
<reference evidence="1" key="2">
    <citation type="journal article" date="2013" name="Mar. Genomics">
        <title>Expression of sulfatases in Rhodopirellula baltica and the diversity of sulfatases in the genus Rhodopirellula.</title>
        <authorList>
            <person name="Wegner C.E."/>
            <person name="Richter-Heitmann T."/>
            <person name="Klindworth A."/>
            <person name="Klockow C."/>
            <person name="Richter M."/>
            <person name="Achstetter T."/>
            <person name="Glockner F.O."/>
            <person name="Harder J."/>
        </authorList>
    </citation>
    <scope>NUCLEOTIDE SEQUENCE [LARGE SCALE GENOMIC DNA]</scope>
    <source>
        <strain evidence="1">6C</strain>
    </source>
</reference>
<name>M2B4H2_9BACT</name>
<accession>M2B4H2</accession>
<dbReference type="Proteomes" id="UP000011529">
    <property type="component" value="Unassembled WGS sequence"/>
</dbReference>
<keyword evidence="2" id="KW-1185">Reference proteome</keyword>
<comment type="caution">
    <text evidence="1">The sequence shown here is derived from an EMBL/GenBank/DDBJ whole genome shotgun (WGS) entry which is preliminary data.</text>
</comment>
<sequence length="65" mass="6626">MWPAAARCAAANRADLAPQPIGQIVAESLDAGAFGTEALVAGAPVTRALVTGRERIAAVRVRGEL</sequence>
<dbReference type="AlphaFoldDB" id="M2B4H2"/>
<protein>
    <submittedName>
        <fullName evidence="1">Uncharacterized protein</fullName>
    </submittedName>
</protein>
<dbReference type="EMBL" id="ANMO01000118">
    <property type="protein sequence ID" value="EMB16648.1"/>
    <property type="molecule type" value="Genomic_DNA"/>
</dbReference>
<proteinExistence type="predicted"/>
<dbReference type="PATRIC" id="fig|1263867.3.peg.2754"/>
<evidence type="ECO:0000313" key="1">
    <source>
        <dbReference type="EMBL" id="EMB16648.1"/>
    </source>
</evidence>
<evidence type="ECO:0000313" key="2">
    <source>
        <dbReference type="Proteomes" id="UP000011529"/>
    </source>
</evidence>